<dbReference type="AlphaFoldDB" id="A0A6M3KC21"/>
<evidence type="ECO:0000256" key="1">
    <source>
        <dbReference type="ARBA" id="ARBA00022603"/>
    </source>
</evidence>
<reference evidence="4" key="1">
    <citation type="submission" date="2020-03" db="EMBL/GenBank/DDBJ databases">
        <title>The deep terrestrial virosphere.</title>
        <authorList>
            <person name="Holmfeldt K."/>
            <person name="Nilsson E."/>
            <person name="Simone D."/>
            <person name="Lopez-Fernandez M."/>
            <person name="Wu X."/>
            <person name="de Brujin I."/>
            <person name="Lundin D."/>
            <person name="Andersson A."/>
            <person name="Bertilsson S."/>
            <person name="Dopson M."/>
        </authorList>
    </citation>
    <scope>NUCLEOTIDE SEQUENCE</scope>
    <source>
        <strain evidence="4">MM415A00879</strain>
    </source>
</reference>
<keyword evidence="1 4" id="KW-0489">Methyltransferase</keyword>
<evidence type="ECO:0000313" key="4">
    <source>
        <dbReference type="EMBL" id="QJA79443.1"/>
    </source>
</evidence>
<gene>
    <name evidence="4" type="ORF">MM415A00879_0014</name>
</gene>
<evidence type="ECO:0000256" key="2">
    <source>
        <dbReference type="ARBA" id="ARBA00022679"/>
    </source>
</evidence>
<name>A0A6M3KC21_9ZZZZ</name>
<dbReference type="Gene3D" id="3.40.50.150">
    <property type="entry name" value="Vaccinia Virus protein VP39"/>
    <property type="match status" value="1"/>
</dbReference>
<dbReference type="GO" id="GO:0032259">
    <property type="term" value="P:methylation"/>
    <property type="evidence" value="ECO:0007669"/>
    <property type="project" value="UniProtKB-KW"/>
</dbReference>
<dbReference type="GO" id="GO:0003677">
    <property type="term" value="F:DNA binding"/>
    <property type="evidence" value="ECO:0007669"/>
    <property type="project" value="InterPro"/>
</dbReference>
<proteinExistence type="predicted"/>
<dbReference type="PRINTS" id="PR00508">
    <property type="entry name" value="S21N4MTFRASE"/>
</dbReference>
<keyword evidence="2 4" id="KW-0808">Transferase</keyword>
<organism evidence="4">
    <name type="scientific">viral metagenome</name>
    <dbReference type="NCBI Taxonomy" id="1070528"/>
    <lineage>
        <taxon>unclassified sequences</taxon>
        <taxon>metagenomes</taxon>
        <taxon>organismal metagenomes</taxon>
    </lineage>
</organism>
<protein>
    <submittedName>
        <fullName evidence="4">Putative methyltransferase</fullName>
    </submittedName>
</protein>
<dbReference type="InterPro" id="IPR029063">
    <property type="entry name" value="SAM-dependent_MTases_sf"/>
</dbReference>
<evidence type="ECO:0000259" key="3">
    <source>
        <dbReference type="Pfam" id="PF01555"/>
    </source>
</evidence>
<dbReference type="Pfam" id="PF01555">
    <property type="entry name" value="N6_N4_Mtase"/>
    <property type="match status" value="1"/>
</dbReference>
<dbReference type="EMBL" id="MT142381">
    <property type="protein sequence ID" value="QJA79443.1"/>
    <property type="molecule type" value="Genomic_DNA"/>
</dbReference>
<dbReference type="InterPro" id="IPR002941">
    <property type="entry name" value="DNA_methylase_N4/N6"/>
</dbReference>
<dbReference type="SUPFAM" id="SSF53335">
    <property type="entry name" value="S-adenosyl-L-methionine-dependent methyltransferases"/>
    <property type="match status" value="1"/>
</dbReference>
<feature type="domain" description="DNA methylase N-4/N-6" evidence="3">
    <location>
        <begin position="161"/>
        <end position="200"/>
    </location>
</feature>
<accession>A0A6M3KC21</accession>
<sequence length="216" mass="25317">MYNDVYNKDFYDLDISFLQEKELYHNVDLILTSASYNEDFNSNYLDFFRQCDNLLSSAGALVLLTSLNNKWMGLENDRLNSVLLCGISYYANKYNHNLLSIGIDDCGNYGYEHYIFYFVRSQSLVNKLPKQWMMDHPATNRNEVNLVPFRGEFLDYVGDFFTSENGLICDPFAGWNTVGIWCEKNKRNYVGFERSEVQYKNIFDRKNDVIKMLGES</sequence>
<dbReference type="GO" id="GO:0008170">
    <property type="term" value="F:N-methyltransferase activity"/>
    <property type="evidence" value="ECO:0007669"/>
    <property type="project" value="InterPro"/>
</dbReference>
<dbReference type="InterPro" id="IPR001091">
    <property type="entry name" value="RM_Methyltransferase"/>
</dbReference>